<accession>A0ABU4HLR6</accession>
<sequence>MKIGYSGRDDTANGHYRVMVPMAEMRRRGHKVISTRDQPLDSAPDWDVFHVHQWVSEDASALWELQSRGVGVVWDTDDDVRNAPMSRELRRVLGGRRAVRRFHRLSLEIARSVDLMTTTNEHLASLYREQGVERIKVMPNLLWRSSLPGRRRKHVGVVIGLVAAGEHVPDLEKLKIAKVLQAIQRAHDHVSVVMLGCDLKLRERYVHVPWVPFDDLLGRVRDFDIGLAPLVDSPFSRARSDIKLKEYAAAGVPWLASPVGPYAGLGEAQGGLLVADSDWFDAIDALVRDPYRRAELAGRARAWAKTQTVAGLGGEWERAFREAAVHARGAARDPVGGGTSRRHMRTSRNGA</sequence>
<name>A0ABU4HLR6_9ACTN</name>
<evidence type="ECO:0000256" key="1">
    <source>
        <dbReference type="SAM" id="MobiDB-lite"/>
    </source>
</evidence>
<proteinExistence type="predicted"/>
<comment type="caution">
    <text evidence="2">The sequence shown here is derived from an EMBL/GenBank/DDBJ whole genome shotgun (WGS) entry which is preliminary data.</text>
</comment>
<protein>
    <submittedName>
        <fullName evidence="2">Uncharacterized protein</fullName>
    </submittedName>
</protein>
<gene>
    <name evidence="2" type="ORF">R7226_04125</name>
</gene>
<dbReference type="EMBL" id="JAWSTH010000006">
    <property type="protein sequence ID" value="MDW5593510.1"/>
    <property type="molecule type" value="Genomic_DNA"/>
</dbReference>
<dbReference type="RefSeq" id="WP_318595772.1">
    <property type="nucleotide sequence ID" value="NZ_JAWSTH010000006.1"/>
</dbReference>
<keyword evidence="3" id="KW-1185">Reference proteome</keyword>
<evidence type="ECO:0000313" key="2">
    <source>
        <dbReference type="EMBL" id="MDW5593510.1"/>
    </source>
</evidence>
<evidence type="ECO:0000313" key="3">
    <source>
        <dbReference type="Proteomes" id="UP001284601"/>
    </source>
</evidence>
<dbReference type="Proteomes" id="UP001284601">
    <property type="component" value="Unassembled WGS sequence"/>
</dbReference>
<dbReference type="SUPFAM" id="SSF53756">
    <property type="entry name" value="UDP-Glycosyltransferase/glycogen phosphorylase"/>
    <property type="match status" value="1"/>
</dbReference>
<feature type="region of interest" description="Disordered" evidence="1">
    <location>
        <begin position="330"/>
        <end position="351"/>
    </location>
</feature>
<reference evidence="3" key="1">
    <citation type="submission" date="2023-07" db="EMBL/GenBank/DDBJ databases">
        <title>Conexibacter stalactiti sp. nov., isolated from stalactites in a lava cave and emended description of the genus Conexibacter.</title>
        <authorList>
            <person name="Lee S.D."/>
        </authorList>
    </citation>
    <scope>NUCLEOTIDE SEQUENCE [LARGE SCALE GENOMIC DNA]</scope>
    <source>
        <strain evidence="3">KCTC 39840</strain>
    </source>
</reference>
<organism evidence="2 3">
    <name type="scientific">Conexibacter stalactiti</name>
    <dbReference type="NCBI Taxonomy" id="1940611"/>
    <lineage>
        <taxon>Bacteria</taxon>
        <taxon>Bacillati</taxon>
        <taxon>Actinomycetota</taxon>
        <taxon>Thermoleophilia</taxon>
        <taxon>Solirubrobacterales</taxon>
        <taxon>Conexibacteraceae</taxon>
        <taxon>Conexibacter</taxon>
    </lineage>
</organism>
<feature type="compositionally biased region" description="Basic residues" evidence="1">
    <location>
        <begin position="340"/>
        <end position="351"/>
    </location>
</feature>
<dbReference type="Gene3D" id="3.40.50.2000">
    <property type="entry name" value="Glycogen Phosphorylase B"/>
    <property type="match status" value="1"/>
</dbReference>